<sequence>MTPEFTRILDIRQLPVGPHDYSADETERRRLAGRFGLSAIETFTATVTVAAENDVVSATGRIHAAIIQPCAISGEDFPVRIDEPLALRFIPATGNAASPDEEIEITSSDCDEIEYEGLTFDLGEALAQSLALAIDPFAEGPNADKARAEHGLSGESQGGAFAALAALKPSTPERGN</sequence>
<evidence type="ECO:0008006" key="3">
    <source>
        <dbReference type="Google" id="ProtNLM"/>
    </source>
</evidence>
<organism evidence="1 2">
    <name type="scientific">Novosphingobium nitrogenifigens DSM 19370</name>
    <dbReference type="NCBI Taxonomy" id="983920"/>
    <lineage>
        <taxon>Bacteria</taxon>
        <taxon>Pseudomonadati</taxon>
        <taxon>Pseudomonadota</taxon>
        <taxon>Alphaproteobacteria</taxon>
        <taxon>Sphingomonadales</taxon>
        <taxon>Sphingomonadaceae</taxon>
        <taxon>Novosphingobium</taxon>
    </lineage>
</organism>
<proteinExistence type="predicted"/>
<gene>
    <name evidence="1" type="ORF">Y88_2722</name>
</gene>
<comment type="caution">
    <text evidence="1">The sequence shown here is derived from an EMBL/GenBank/DDBJ whole genome shotgun (WGS) entry which is preliminary data.</text>
</comment>
<accession>F1Z452</accession>
<evidence type="ECO:0000313" key="2">
    <source>
        <dbReference type="Proteomes" id="UP000004728"/>
    </source>
</evidence>
<dbReference type="OrthoDB" id="8443793at2"/>
<dbReference type="eggNOG" id="COG1399">
    <property type="taxonomic scope" value="Bacteria"/>
</dbReference>
<dbReference type="InParanoid" id="F1Z452"/>
<dbReference type="AlphaFoldDB" id="F1Z452"/>
<keyword evidence="2" id="KW-1185">Reference proteome</keyword>
<protein>
    <recommendedName>
        <fullName evidence="3">DNA-binding protein</fullName>
    </recommendedName>
</protein>
<dbReference type="EMBL" id="AEWJ01000017">
    <property type="protein sequence ID" value="EGD60609.1"/>
    <property type="molecule type" value="Genomic_DNA"/>
</dbReference>
<dbReference type="Proteomes" id="UP000004728">
    <property type="component" value="Unassembled WGS sequence"/>
</dbReference>
<name>F1Z452_9SPHN</name>
<evidence type="ECO:0000313" key="1">
    <source>
        <dbReference type="EMBL" id="EGD60609.1"/>
    </source>
</evidence>
<dbReference type="STRING" id="983920.Y88_2722"/>
<reference evidence="1 2" key="1">
    <citation type="journal article" date="2012" name="J. Bacteriol.">
        <title>Draft Genome Sequence of Novosphingobium nitrogenifigens Y88T.</title>
        <authorList>
            <person name="Strabala T.J."/>
            <person name="Macdonald L."/>
            <person name="Liu V."/>
            <person name="Smit A.M."/>
        </authorList>
    </citation>
    <scope>NUCLEOTIDE SEQUENCE [LARGE SCALE GENOMIC DNA]</scope>
    <source>
        <strain evidence="1 2">DSM 19370</strain>
    </source>
</reference>
<dbReference type="HOGENOM" id="CLU_088841_2_1_5"/>